<evidence type="ECO:0000256" key="4">
    <source>
        <dbReference type="SAM" id="Coils"/>
    </source>
</evidence>
<dbReference type="SUPFAM" id="SSF52499">
    <property type="entry name" value="Isochorismatase-like hydrolases"/>
    <property type="match status" value="1"/>
</dbReference>
<keyword evidence="8" id="KW-1185">Reference proteome</keyword>
<evidence type="ECO:0000256" key="3">
    <source>
        <dbReference type="ARBA" id="ARBA00023163"/>
    </source>
</evidence>
<reference evidence="7 8" key="1">
    <citation type="submission" date="2018-12" db="EMBL/GenBank/DDBJ databases">
        <authorList>
            <consortium name="Pathogen Informatics"/>
        </authorList>
    </citation>
    <scope>NUCLEOTIDE SEQUENCE [LARGE SCALE GENOMIC DNA]</scope>
    <source>
        <strain evidence="7 8">NCTC12967</strain>
    </source>
</reference>
<dbReference type="EMBL" id="CP072385">
    <property type="protein sequence ID" value="QUC11348.1"/>
    <property type="molecule type" value="Genomic_DNA"/>
</dbReference>
<dbReference type="AlphaFoldDB" id="A0A3N4CYK0"/>
<dbReference type="InterPro" id="IPR000868">
    <property type="entry name" value="Isochorismatase-like_dom"/>
</dbReference>
<protein>
    <submittedName>
        <fullName evidence="7">HTH-type transcriptional regulator AdhR</fullName>
    </submittedName>
    <submittedName>
        <fullName evidence="6">Isochorismatase family protein</fullName>
    </submittedName>
</protein>
<dbReference type="PANTHER" id="PTHR30204:SF98">
    <property type="entry name" value="HTH-TYPE TRANSCRIPTIONAL REGULATOR ADHR"/>
    <property type="match status" value="1"/>
</dbReference>
<dbReference type="GeneID" id="64408284"/>
<gene>
    <name evidence="7" type="primary">adhR</name>
    <name evidence="6" type="ORF">J5A53_01160</name>
    <name evidence="7" type="ORF">NCTC12967_02874</name>
</gene>
<dbReference type="GO" id="GO:0003677">
    <property type="term" value="F:DNA binding"/>
    <property type="evidence" value="ECO:0007669"/>
    <property type="project" value="UniProtKB-KW"/>
</dbReference>
<feature type="domain" description="HTH merR-type" evidence="5">
    <location>
        <begin position="177"/>
        <end position="243"/>
    </location>
</feature>
<dbReference type="RefSeq" id="WP_081490353.1">
    <property type="nucleotide sequence ID" value="NZ_CP040007.1"/>
</dbReference>
<proteinExistence type="predicted"/>
<evidence type="ECO:0000256" key="1">
    <source>
        <dbReference type="ARBA" id="ARBA00023015"/>
    </source>
</evidence>
<name>A0A3N4CYK0_9ACTN</name>
<dbReference type="Proteomes" id="UP000677180">
    <property type="component" value="Chromosome"/>
</dbReference>
<dbReference type="SMART" id="SM00422">
    <property type="entry name" value="HTH_MERR"/>
    <property type="match status" value="1"/>
</dbReference>
<dbReference type="OrthoDB" id="5242095at2"/>
<dbReference type="CDD" id="cd00431">
    <property type="entry name" value="cysteine_hydrolases"/>
    <property type="match status" value="1"/>
</dbReference>
<evidence type="ECO:0000313" key="6">
    <source>
        <dbReference type="EMBL" id="QUC11348.1"/>
    </source>
</evidence>
<evidence type="ECO:0000256" key="2">
    <source>
        <dbReference type="ARBA" id="ARBA00023125"/>
    </source>
</evidence>
<sequence length="292" mass="32428">MRSALLEIDWQNWVLALAHDPWSAHLGREVRRLLANLGWPVISTRYLSPTPGDDRADPDHPDAAFVDGFEPRGQPVITKYDRDIFDVAQTDETLRGLGVEHVVLTGLVTGHGIRLAALSALDRGYAVTVVSNACADTTGEAHLAALDELRAAGVVVRSADDLAASAWRQAGSIAVGIAEVADITGLSRDTLRWYEREGLIPVIDRTSNGYRRYDGRAIRMIQMLVRLRRTGMPVEQMREYITLVAEGESSHRRRLALLRRHRDAVQQQLNQLADDLGALDHKITNYERALGE</sequence>
<dbReference type="Gene3D" id="1.10.1660.10">
    <property type="match status" value="1"/>
</dbReference>
<dbReference type="InterPro" id="IPR015358">
    <property type="entry name" value="Tscrpt_reg_MerR_DNA-bd"/>
</dbReference>
<keyword evidence="4" id="KW-0175">Coiled coil</keyword>
<dbReference type="PROSITE" id="PS00552">
    <property type="entry name" value="HTH_MERR_1"/>
    <property type="match status" value="1"/>
</dbReference>
<dbReference type="PANTHER" id="PTHR30204">
    <property type="entry name" value="REDOX-CYCLING DRUG-SENSING TRANSCRIPTIONAL ACTIVATOR SOXR"/>
    <property type="match status" value="1"/>
</dbReference>
<dbReference type="InterPro" id="IPR009061">
    <property type="entry name" value="DNA-bd_dom_put_sf"/>
</dbReference>
<dbReference type="InterPro" id="IPR047057">
    <property type="entry name" value="MerR_fam"/>
</dbReference>
<dbReference type="CDD" id="cd01109">
    <property type="entry name" value="HTH_YyaN"/>
    <property type="match status" value="1"/>
</dbReference>
<dbReference type="Pfam" id="PF09278">
    <property type="entry name" value="MerR-DNA-bind"/>
    <property type="match status" value="1"/>
</dbReference>
<evidence type="ECO:0000313" key="7">
    <source>
        <dbReference type="EMBL" id="VEH71548.1"/>
    </source>
</evidence>
<dbReference type="PROSITE" id="PS50937">
    <property type="entry name" value="HTH_MERR_2"/>
    <property type="match status" value="1"/>
</dbReference>
<dbReference type="Pfam" id="PF00376">
    <property type="entry name" value="MerR"/>
    <property type="match status" value="1"/>
</dbReference>
<accession>A0A3N4CYK0</accession>
<dbReference type="SUPFAM" id="SSF46955">
    <property type="entry name" value="Putative DNA-binding domain"/>
    <property type="match status" value="1"/>
</dbReference>
<feature type="coiled-coil region" evidence="4">
    <location>
        <begin position="255"/>
        <end position="289"/>
    </location>
</feature>
<keyword evidence="1" id="KW-0805">Transcription regulation</keyword>
<evidence type="ECO:0000313" key="8">
    <source>
        <dbReference type="Proteomes" id="UP000273044"/>
    </source>
</evidence>
<organism evidence="7 8">
    <name type="scientific">Arachnia propionica</name>
    <dbReference type="NCBI Taxonomy" id="1750"/>
    <lineage>
        <taxon>Bacteria</taxon>
        <taxon>Bacillati</taxon>
        <taxon>Actinomycetota</taxon>
        <taxon>Actinomycetes</taxon>
        <taxon>Propionibacteriales</taxon>
        <taxon>Propionibacteriaceae</taxon>
        <taxon>Arachnia</taxon>
    </lineage>
</organism>
<dbReference type="InterPro" id="IPR036380">
    <property type="entry name" value="Isochorismatase-like_sf"/>
</dbReference>
<keyword evidence="3" id="KW-0804">Transcription</keyword>
<keyword evidence="2" id="KW-0238">DNA-binding</keyword>
<dbReference type="GO" id="GO:0003700">
    <property type="term" value="F:DNA-binding transcription factor activity"/>
    <property type="evidence" value="ECO:0007669"/>
    <property type="project" value="InterPro"/>
</dbReference>
<dbReference type="EMBL" id="LR134406">
    <property type="protein sequence ID" value="VEH71548.1"/>
    <property type="molecule type" value="Genomic_DNA"/>
</dbReference>
<reference evidence="6" key="2">
    <citation type="submission" date="2021-03" db="EMBL/GenBank/DDBJ databases">
        <title>Human Oral Microbial Genomes.</title>
        <authorList>
            <person name="Johnston C.D."/>
            <person name="Chen T."/>
            <person name="Dewhirst F.E."/>
        </authorList>
    </citation>
    <scope>NUCLEOTIDE SEQUENCE</scope>
    <source>
        <strain evidence="6">F0714</strain>
    </source>
</reference>
<dbReference type="Gene3D" id="3.40.50.850">
    <property type="entry name" value="Isochorismatase-like"/>
    <property type="match status" value="1"/>
</dbReference>
<dbReference type="Proteomes" id="UP000273044">
    <property type="component" value="Chromosome"/>
</dbReference>
<evidence type="ECO:0000259" key="5">
    <source>
        <dbReference type="PROSITE" id="PS50937"/>
    </source>
</evidence>
<dbReference type="Pfam" id="PF00857">
    <property type="entry name" value="Isochorismatase"/>
    <property type="match status" value="1"/>
</dbReference>
<dbReference type="InterPro" id="IPR000551">
    <property type="entry name" value="MerR-type_HTH_dom"/>
</dbReference>